<feature type="domain" description="DUF1731" evidence="3">
    <location>
        <begin position="253"/>
        <end position="299"/>
    </location>
</feature>
<feature type="domain" description="NAD-dependent epimerase/dehydratase" evidence="2">
    <location>
        <begin position="3"/>
        <end position="217"/>
    </location>
</feature>
<dbReference type="RefSeq" id="WP_310026401.1">
    <property type="nucleotide sequence ID" value="NZ_JAVDVI010000007.1"/>
</dbReference>
<dbReference type="PANTHER" id="PTHR11092:SF0">
    <property type="entry name" value="EPIMERASE FAMILY PROTEIN SDR39U1"/>
    <property type="match status" value="1"/>
</dbReference>
<evidence type="ECO:0000313" key="4">
    <source>
        <dbReference type="EMBL" id="MDR6967998.1"/>
    </source>
</evidence>
<dbReference type="SUPFAM" id="SSF51735">
    <property type="entry name" value="NAD(P)-binding Rossmann-fold domains"/>
    <property type="match status" value="1"/>
</dbReference>
<reference evidence="4 5" key="1">
    <citation type="submission" date="2023-07" db="EMBL/GenBank/DDBJ databases">
        <title>Sorghum-associated microbial communities from plants grown in Nebraska, USA.</title>
        <authorList>
            <person name="Schachtman D."/>
        </authorList>
    </citation>
    <scope>NUCLEOTIDE SEQUENCE [LARGE SCALE GENOMIC DNA]</scope>
    <source>
        <strain evidence="4 5">3773</strain>
    </source>
</reference>
<dbReference type="PANTHER" id="PTHR11092">
    <property type="entry name" value="SUGAR NUCLEOTIDE EPIMERASE RELATED"/>
    <property type="match status" value="1"/>
</dbReference>
<dbReference type="InterPro" id="IPR013549">
    <property type="entry name" value="DUF1731"/>
</dbReference>
<dbReference type="InterPro" id="IPR001509">
    <property type="entry name" value="Epimerase_deHydtase"/>
</dbReference>
<keyword evidence="5" id="KW-1185">Reference proteome</keyword>
<dbReference type="Pfam" id="PF01370">
    <property type="entry name" value="Epimerase"/>
    <property type="match status" value="1"/>
</dbReference>
<dbReference type="Proteomes" id="UP001255185">
    <property type="component" value="Unassembled WGS sequence"/>
</dbReference>
<name>A0ABU1TQ44_9FLAO</name>
<sequence>MKILITGATGLVGNELVSLLLQNGETVHYLSTSKNKLESQSNYKGFYWNPQQGIIDENCFIGVDAIIHLAGANIGKRWTPKYKQEIIESRILSSNLLFKALKDFPHQVKQIVSASAVGIYPDDLKKLYSESDKEVDNSFLGNVVVKWEESVDKFKLLNIKVCKLRTGLVLSNKGGALMEMLKPIKFGMGAPFGSGRQVQSWIHIHDLAELYYFAVKNSWQGVFNAVAPNPVTNKELTQEIATAVKRPIIIPTIPKFLMSLILGEMHIMLFTSQNVSSQKASDNGFVFKYKIIEKALNHLLTLA</sequence>
<gene>
    <name evidence="4" type="ORF">J2X31_002012</name>
</gene>
<comment type="caution">
    <text evidence="4">The sequence shown here is derived from an EMBL/GenBank/DDBJ whole genome shotgun (WGS) entry which is preliminary data.</text>
</comment>
<dbReference type="Pfam" id="PF08338">
    <property type="entry name" value="DUF1731"/>
    <property type="match status" value="1"/>
</dbReference>
<protein>
    <submittedName>
        <fullName evidence="4">Uncharacterized protein (TIGR01777 family)</fullName>
    </submittedName>
</protein>
<evidence type="ECO:0000259" key="2">
    <source>
        <dbReference type="Pfam" id="PF01370"/>
    </source>
</evidence>
<organism evidence="4 5">
    <name type="scientific">Flavobacterium arsenatis</name>
    <dbReference type="NCBI Taxonomy" id="1484332"/>
    <lineage>
        <taxon>Bacteria</taxon>
        <taxon>Pseudomonadati</taxon>
        <taxon>Bacteroidota</taxon>
        <taxon>Flavobacteriia</taxon>
        <taxon>Flavobacteriales</taxon>
        <taxon>Flavobacteriaceae</taxon>
        <taxon>Flavobacterium</taxon>
    </lineage>
</organism>
<accession>A0ABU1TQ44</accession>
<dbReference type="EMBL" id="JAVDVI010000007">
    <property type="protein sequence ID" value="MDR6967998.1"/>
    <property type="molecule type" value="Genomic_DNA"/>
</dbReference>
<dbReference type="InterPro" id="IPR036291">
    <property type="entry name" value="NAD(P)-bd_dom_sf"/>
</dbReference>
<evidence type="ECO:0000256" key="1">
    <source>
        <dbReference type="ARBA" id="ARBA00009353"/>
    </source>
</evidence>
<dbReference type="InterPro" id="IPR010099">
    <property type="entry name" value="SDR39U1"/>
</dbReference>
<comment type="similarity">
    <text evidence="1">Belongs to the NAD(P)-dependent epimerase/dehydratase family. SDR39U1 subfamily.</text>
</comment>
<evidence type="ECO:0000313" key="5">
    <source>
        <dbReference type="Proteomes" id="UP001255185"/>
    </source>
</evidence>
<proteinExistence type="inferred from homology"/>
<evidence type="ECO:0000259" key="3">
    <source>
        <dbReference type="Pfam" id="PF08338"/>
    </source>
</evidence>
<dbReference type="Gene3D" id="3.40.50.720">
    <property type="entry name" value="NAD(P)-binding Rossmann-like Domain"/>
    <property type="match status" value="1"/>
</dbReference>
<dbReference type="NCBIfam" id="TIGR01777">
    <property type="entry name" value="yfcH"/>
    <property type="match status" value="1"/>
</dbReference>